<dbReference type="KEGG" id="mec:Q7C_1125"/>
<dbReference type="HOGENOM" id="CLU_1193721_0_0_6"/>
<keyword evidence="3" id="KW-1185">Reference proteome</keyword>
<name>I1YH87_METFJ</name>
<accession>I1YH87</accession>
<reference evidence="2 3" key="1">
    <citation type="journal article" date="2012" name="J. Bacteriol.">
        <title>Complete genome sequences of Methylophaga sp. strain JAM1 and Methylophaga sp. strain JAM7.</title>
        <authorList>
            <person name="Villeneuve C."/>
            <person name="Martineau C."/>
            <person name="Mauffrey F."/>
            <person name="Villemur R."/>
        </authorList>
    </citation>
    <scope>NUCLEOTIDE SEQUENCE [LARGE SCALE GENOMIC DNA]</scope>
    <source>
        <strain evidence="2 3">JAM7</strain>
    </source>
</reference>
<sequence precursor="true">MMKTKLLSAVVGAVSLLSAFGVMAKQDLSALSGQWVDNSGRGALAISGDKATFTSSTDWGREQVYELSLQDNDVLLLTPTTEGKTIEAKVDWDNQSVSYQRNKFHFTPAPNIRPEQLDGYWFEEAERGGTKHIRSVEYKDGGTRYDYYSWQVNPGYGTYSHNVDRNVVLQVDRGFIFRGPESSSAYVHYAVRVEDDTIHYVDRNGATWTETRTETLYQYDVPKGFRNMQDYR</sequence>
<evidence type="ECO:0000256" key="1">
    <source>
        <dbReference type="SAM" id="SignalP"/>
    </source>
</evidence>
<gene>
    <name evidence="2" type="ordered locus">Q7C_1125</name>
</gene>
<dbReference type="STRING" id="754477.Q7C_1125"/>
<dbReference type="EMBL" id="CP003380">
    <property type="protein sequence ID" value="AFJ02280.1"/>
    <property type="molecule type" value="Genomic_DNA"/>
</dbReference>
<organism evidence="2 3">
    <name type="scientific">Methylophaga frappieri (strain ATCC BAA-2434 / DSM 25690 / JAM7)</name>
    <dbReference type="NCBI Taxonomy" id="754477"/>
    <lineage>
        <taxon>Bacteria</taxon>
        <taxon>Pseudomonadati</taxon>
        <taxon>Pseudomonadota</taxon>
        <taxon>Gammaproteobacteria</taxon>
        <taxon>Thiotrichales</taxon>
        <taxon>Piscirickettsiaceae</taxon>
        <taxon>Methylophaga</taxon>
    </lineage>
</organism>
<keyword evidence="1" id="KW-0732">Signal</keyword>
<feature type="chain" id="PRO_5003654597" evidence="1">
    <location>
        <begin position="25"/>
        <end position="232"/>
    </location>
</feature>
<dbReference type="Proteomes" id="UP000009145">
    <property type="component" value="Chromosome"/>
</dbReference>
<evidence type="ECO:0000313" key="2">
    <source>
        <dbReference type="EMBL" id="AFJ02280.1"/>
    </source>
</evidence>
<dbReference type="PATRIC" id="fig|754477.3.peg.1105"/>
<dbReference type="RefSeq" id="WP_014703700.1">
    <property type="nucleotide sequence ID" value="NC_017856.1"/>
</dbReference>
<evidence type="ECO:0000313" key="3">
    <source>
        <dbReference type="Proteomes" id="UP000009145"/>
    </source>
</evidence>
<dbReference type="AlphaFoldDB" id="I1YH87"/>
<feature type="signal peptide" evidence="1">
    <location>
        <begin position="1"/>
        <end position="24"/>
    </location>
</feature>
<protein>
    <submittedName>
        <fullName evidence="2">Uncharacterized protein</fullName>
    </submittedName>
</protein>
<dbReference type="OrthoDB" id="5609245at2"/>
<proteinExistence type="predicted"/>